<comment type="caution">
    <text evidence="1">The sequence shown here is derived from an EMBL/GenBank/DDBJ whole genome shotgun (WGS) entry which is preliminary data.</text>
</comment>
<protein>
    <recommendedName>
        <fullName evidence="3">Tick transposon</fullName>
    </recommendedName>
</protein>
<proteinExistence type="predicted"/>
<evidence type="ECO:0000313" key="1">
    <source>
        <dbReference type="EMBL" id="KAH7944537.1"/>
    </source>
</evidence>
<reference evidence="1" key="2">
    <citation type="submission" date="2021-09" db="EMBL/GenBank/DDBJ databases">
        <authorList>
            <person name="Jia N."/>
            <person name="Wang J."/>
            <person name="Shi W."/>
            <person name="Du L."/>
            <person name="Sun Y."/>
            <person name="Zhan W."/>
            <person name="Jiang J."/>
            <person name="Wang Q."/>
            <person name="Zhang B."/>
            <person name="Ji P."/>
            <person name="Sakyi L.B."/>
            <person name="Cui X."/>
            <person name="Yuan T."/>
            <person name="Jiang B."/>
            <person name="Yang W."/>
            <person name="Lam T.T.-Y."/>
            <person name="Chang Q."/>
            <person name="Ding S."/>
            <person name="Wang X."/>
            <person name="Zhu J."/>
            <person name="Ruan X."/>
            <person name="Zhao L."/>
            <person name="Wei J."/>
            <person name="Que T."/>
            <person name="Du C."/>
            <person name="Cheng J."/>
            <person name="Dai P."/>
            <person name="Han X."/>
            <person name="Huang E."/>
            <person name="Gao Y."/>
            <person name="Liu J."/>
            <person name="Shao H."/>
            <person name="Ye R."/>
            <person name="Li L."/>
            <person name="Wei W."/>
            <person name="Wang X."/>
            <person name="Wang C."/>
            <person name="Huo Q."/>
            <person name="Li W."/>
            <person name="Guo W."/>
            <person name="Chen H."/>
            <person name="Chen S."/>
            <person name="Zhou L."/>
            <person name="Zhou L."/>
            <person name="Ni X."/>
            <person name="Tian J."/>
            <person name="Zhou Y."/>
            <person name="Sheng Y."/>
            <person name="Liu T."/>
            <person name="Pan Y."/>
            <person name="Xia L."/>
            <person name="Li J."/>
            <person name="Zhao F."/>
            <person name="Cao W."/>
        </authorList>
    </citation>
    <scope>NUCLEOTIDE SEQUENCE</scope>
    <source>
        <strain evidence="1">Rsan-2018</strain>
        <tissue evidence="1">Larvae</tissue>
    </source>
</reference>
<organism evidence="1 2">
    <name type="scientific">Rhipicephalus sanguineus</name>
    <name type="common">Brown dog tick</name>
    <name type="synonym">Ixodes sanguineus</name>
    <dbReference type="NCBI Taxonomy" id="34632"/>
    <lineage>
        <taxon>Eukaryota</taxon>
        <taxon>Metazoa</taxon>
        <taxon>Ecdysozoa</taxon>
        <taxon>Arthropoda</taxon>
        <taxon>Chelicerata</taxon>
        <taxon>Arachnida</taxon>
        <taxon>Acari</taxon>
        <taxon>Parasitiformes</taxon>
        <taxon>Ixodida</taxon>
        <taxon>Ixodoidea</taxon>
        <taxon>Ixodidae</taxon>
        <taxon>Rhipicephalinae</taxon>
        <taxon>Rhipicephalus</taxon>
        <taxon>Rhipicephalus</taxon>
    </lineage>
</organism>
<evidence type="ECO:0000313" key="2">
    <source>
        <dbReference type="Proteomes" id="UP000821837"/>
    </source>
</evidence>
<dbReference type="Proteomes" id="UP000821837">
    <property type="component" value="Unassembled WGS sequence"/>
</dbReference>
<accession>A0A9D4PLT4</accession>
<keyword evidence="2" id="KW-1185">Reference proteome</keyword>
<reference evidence="1" key="1">
    <citation type="journal article" date="2020" name="Cell">
        <title>Large-Scale Comparative Analyses of Tick Genomes Elucidate Their Genetic Diversity and Vector Capacities.</title>
        <authorList>
            <consortium name="Tick Genome and Microbiome Consortium (TIGMIC)"/>
            <person name="Jia N."/>
            <person name="Wang J."/>
            <person name="Shi W."/>
            <person name="Du L."/>
            <person name="Sun Y."/>
            <person name="Zhan W."/>
            <person name="Jiang J.F."/>
            <person name="Wang Q."/>
            <person name="Zhang B."/>
            <person name="Ji P."/>
            <person name="Bell-Sakyi L."/>
            <person name="Cui X.M."/>
            <person name="Yuan T.T."/>
            <person name="Jiang B.G."/>
            <person name="Yang W.F."/>
            <person name="Lam T.T."/>
            <person name="Chang Q.C."/>
            <person name="Ding S.J."/>
            <person name="Wang X.J."/>
            <person name="Zhu J.G."/>
            <person name="Ruan X.D."/>
            <person name="Zhao L."/>
            <person name="Wei J.T."/>
            <person name="Ye R.Z."/>
            <person name="Que T.C."/>
            <person name="Du C.H."/>
            <person name="Zhou Y.H."/>
            <person name="Cheng J.X."/>
            <person name="Dai P.F."/>
            <person name="Guo W.B."/>
            <person name="Han X.H."/>
            <person name="Huang E.J."/>
            <person name="Li L.F."/>
            <person name="Wei W."/>
            <person name="Gao Y.C."/>
            <person name="Liu J.Z."/>
            <person name="Shao H.Z."/>
            <person name="Wang X."/>
            <person name="Wang C.C."/>
            <person name="Yang T.C."/>
            <person name="Huo Q.B."/>
            <person name="Li W."/>
            <person name="Chen H.Y."/>
            <person name="Chen S.E."/>
            <person name="Zhou L.G."/>
            <person name="Ni X.B."/>
            <person name="Tian J.H."/>
            <person name="Sheng Y."/>
            <person name="Liu T."/>
            <person name="Pan Y.S."/>
            <person name="Xia L.Y."/>
            <person name="Li J."/>
            <person name="Zhao F."/>
            <person name="Cao W.C."/>
        </authorList>
    </citation>
    <scope>NUCLEOTIDE SEQUENCE</scope>
    <source>
        <strain evidence="1">Rsan-2018</strain>
    </source>
</reference>
<name>A0A9D4PLT4_RHISA</name>
<dbReference type="EMBL" id="JABSTV010001253">
    <property type="protein sequence ID" value="KAH7944537.1"/>
    <property type="molecule type" value="Genomic_DNA"/>
</dbReference>
<evidence type="ECO:0008006" key="3">
    <source>
        <dbReference type="Google" id="ProtNLM"/>
    </source>
</evidence>
<gene>
    <name evidence="1" type="ORF">HPB52_021354</name>
</gene>
<sequence>MAFSSANTTVWQWNCRGFARKRPVLQEFLTASDRPELIALQEGGKNTQLADSAKGRRLWNDWHTHQLTLITDVSYPTRLGSGLHRDTTPDLPFTSSGDEASSCNTNENFLSDHSMLEIVIKELTRQRTRPAQVINWDLFRAHWKEQAAPPTITNINAWTTIIVKQVADATQTVDVSPARAHGETLDGRDPAALGEQASAVIHKTGCEREVLFSYYFVLFSGNPRTTVLGTVPISCKGQSRQLFPSLPLLLCVRAMSTLQRSLG</sequence>
<dbReference type="AlphaFoldDB" id="A0A9D4PLT4"/>